<sequence length="246" mass="26018">MAPQHDPAEPPPDIAGRGGLAAALRAEAEEGGFLLPVTSPSGDPLTGAAVGSRLPHRSALRVNAAESGREWWIRGADTSQGMPLVEGLARELGQLVRAARAWHEGASLSDIRRAAPFVRLTDRFEVPDGDPALLAESEWRGLRNEARTVVVPGYRALVEEAYAVPALRALYPFRIGWALCFSTTTRPDLTVTGPRLRAYDTDEFTVTEDLVGGGVLAVTATAREAVAVAVRRLPGGLGPVRSGASG</sequence>
<proteinExistence type="predicted"/>
<evidence type="ECO:0000313" key="2">
    <source>
        <dbReference type="Proteomes" id="UP000198280"/>
    </source>
</evidence>
<dbReference type="InterPro" id="IPR045682">
    <property type="entry name" value="DUF6193"/>
</dbReference>
<dbReference type="RefSeq" id="WP_089224757.1">
    <property type="nucleotide sequence ID" value="NZ_FZOF01000007.1"/>
</dbReference>
<gene>
    <name evidence="1" type="ORF">SAMN05216252_107339</name>
</gene>
<accession>A0A239GEI2</accession>
<protein>
    <submittedName>
        <fullName evidence="1">Uncharacterized protein</fullName>
    </submittedName>
</protein>
<dbReference type="Pfam" id="PF19692">
    <property type="entry name" value="DUF6193"/>
    <property type="match status" value="1"/>
</dbReference>
<dbReference type="AlphaFoldDB" id="A0A239GEI2"/>
<keyword evidence="2" id="KW-1185">Reference proteome</keyword>
<dbReference type="Proteomes" id="UP000198280">
    <property type="component" value="Unassembled WGS sequence"/>
</dbReference>
<reference evidence="1 2" key="1">
    <citation type="submission" date="2017-06" db="EMBL/GenBank/DDBJ databases">
        <authorList>
            <person name="Kim H.J."/>
            <person name="Triplett B.A."/>
        </authorList>
    </citation>
    <scope>NUCLEOTIDE SEQUENCE [LARGE SCALE GENOMIC DNA]</scope>
    <source>
        <strain evidence="1 2">CGMCC 4.1858</strain>
    </source>
</reference>
<evidence type="ECO:0000313" key="1">
    <source>
        <dbReference type="EMBL" id="SNS66883.1"/>
    </source>
</evidence>
<organism evidence="1 2">
    <name type="scientific">Actinacidiphila glaucinigra</name>
    <dbReference type="NCBI Taxonomy" id="235986"/>
    <lineage>
        <taxon>Bacteria</taxon>
        <taxon>Bacillati</taxon>
        <taxon>Actinomycetota</taxon>
        <taxon>Actinomycetes</taxon>
        <taxon>Kitasatosporales</taxon>
        <taxon>Streptomycetaceae</taxon>
        <taxon>Actinacidiphila</taxon>
    </lineage>
</organism>
<dbReference type="OrthoDB" id="3378006at2"/>
<name>A0A239GEI2_9ACTN</name>
<dbReference type="EMBL" id="FZOF01000007">
    <property type="protein sequence ID" value="SNS66883.1"/>
    <property type="molecule type" value="Genomic_DNA"/>
</dbReference>